<comment type="similarity">
    <text evidence="5">Belongs to the mitochondrial carrier (TC 2.A.29) family.</text>
</comment>
<dbReference type="SUPFAM" id="SSF103506">
    <property type="entry name" value="Mitochondrial carrier"/>
    <property type="match status" value="1"/>
</dbReference>
<comment type="caution">
    <text evidence="7">The sequence shown here is derived from an EMBL/GenBank/DDBJ whole genome shotgun (WGS) entry which is preliminary data.</text>
</comment>
<evidence type="ECO:0000256" key="1">
    <source>
        <dbReference type="ARBA" id="ARBA00004141"/>
    </source>
</evidence>
<sequence>MASASSQSAPSASEVLNKALRKALGGGLAGASAMVMNVGTLMWLRTAMNYQYRHGTSTRAAITHLYKEGGIPRFYRGVVPALVQGPLSRFGDTAANTGVLALLESMDSTKGLPVGVKTLCASGAAALWRIVLMPIDTTKTIMQVEGKNGFPALKKKFKANGPSVLYHGAIAASAATFVGHYPWFFTYNYLQERIPKETATLRKLARNAVIGFASSLVSDTCSNSIRVIKVYKQSSTEPVTYLQAAKNVIASDGVLGLFGRGLKTKLIANGMQGLMFSVFWKFFEEQFNGPARR</sequence>
<dbReference type="InterPro" id="IPR018108">
    <property type="entry name" value="MCP_transmembrane"/>
</dbReference>
<evidence type="ECO:0000313" key="7">
    <source>
        <dbReference type="EMBL" id="KAG5192318.1"/>
    </source>
</evidence>
<evidence type="ECO:0000256" key="4">
    <source>
        <dbReference type="PROSITE-ProRule" id="PRU00282"/>
    </source>
</evidence>
<dbReference type="GO" id="GO:0016020">
    <property type="term" value="C:membrane"/>
    <property type="evidence" value="ECO:0007669"/>
    <property type="project" value="UniProtKB-SubCell"/>
</dbReference>
<proteinExistence type="inferred from homology"/>
<dbReference type="PANTHER" id="PTHR47567:SF1">
    <property type="entry name" value="NAD-DEPENDENT EPIMERASE_DEHYDRATASE DOMAIN-CONTAINING PROTEIN"/>
    <property type="match status" value="1"/>
</dbReference>
<dbReference type="PROSITE" id="PS50920">
    <property type="entry name" value="SOLCAR"/>
    <property type="match status" value="1"/>
</dbReference>
<keyword evidence="2 4" id="KW-0812">Transmembrane</keyword>
<protein>
    <submittedName>
        <fullName evidence="7">Mitochondrial carrier domain-containing protein</fullName>
    </submittedName>
</protein>
<keyword evidence="8" id="KW-1185">Reference proteome</keyword>
<dbReference type="InterPro" id="IPR023395">
    <property type="entry name" value="MCP_dom_sf"/>
</dbReference>
<feature type="repeat" description="Solcar" evidence="4">
    <location>
        <begin position="112"/>
        <end position="193"/>
    </location>
</feature>
<evidence type="ECO:0000256" key="5">
    <source>
        <dbReference type="RuleBase" id="RU000488"/>
    </source>
</evidence>
<dbReference type="PANTHER" id="PTHR47567">
    <property type="entry name" value="MITOCHONDRIAL SUBSTRATE/SOLUTE CARRIER"/>
    <property type="match status" value="1"/>
</dbReference>
<keyword evidence="3 4" id="KW-0472">Membrane</keyword>
<comment type="subcellular location">
    <subcellularLocation>
        <location evidence="1">Membrane</location>
        <topology evidence="1">Multi-pass membrane protein</topology>
    </subcellularLocation>
</comment>
<organism evidence="7 8">
    <name type="scientific">Tribonema minus</name>
    <dbReference type="NCBI Taxonomy" id="303371"/>
    <lineage>
        <taxon>Eukaryota</taxon>
        <taxon>Sar</taxon>
        <taxon>Stramenopiles</taxon>
        <taxon>Ochrophyta</taxon>
        <taxon>PX clade</taxon>
        <taxon>Xanthophyceae</taxon>
        <taxon>Tribonematales</taxon>
        <taxon>Tribonemataceae</taxon>
        <taxon>Tribonema</taxon>
    </lineage>
</organism>
<evidence type="ECO:0000256" key="6">
    <source>
        <dbReference type="SAM" id="Phobius"/>
    </source>
</evidence>
<dbReference type="AlphaFoldDB" id="A0A835ZPC0"/>
<dbReference type="Pfam" id="PF00153">
    <property type="entry name" value="Mito_carr"/>
    <property type="match status" value="3"/>
</dbReference>
<evidence type="ECO:0000256" key="3">
    <source>
        <dbReference type="ARBA" id="ARBA00023136"/>
    </source>
</evidence>
<evidence type="ECO:0000313" key="8">
    <source>
        <dbReference type="Proteomes" id="UP000664859"/>
    </source>
</evidence>
<name>A0A835ZPC0_9STRA</name>
<feature type="transmembrane region" description="Helical" evidence="6">
    <location>
        <begin position="164"/>
        <end position="183"/>
    </location>
</feature>
<accession>A0A835ZPC0</accession>
<reference evidence="7" key="1">
    <citation type="submission" date="2021-02" db="EMBL/GenBank/DDBJ databases">
        <title>First Annotated Genome of the Yellow-green Alga Tribonema minus.</title>
        <authorList>
            <person name="Mahan K.M."/>
        </authorList>
    </citation>
    <scope>NUCLEOTIDE SEQUENCE</scope>
    <source>
        <strain evidence="7">UTEX B ZZ1240</strain>
    </source>
</reference>
<dbReference type="EMBL" id="JAFCMP010000007">
    <property type="protein sequence ID" value="KAG5192318.1"/>
    <property type="molecule type" value="Genomic_DNA"/>
</dbReference>
<dbReference type="Gene3D" id="1.50.40.10">
    <property type="entry name" value="Mitochondrial carrier domain"/>
    <property type="match status" value="1"/>
</dbReference>
<keyword evidence="6" id="KW-1133">Transmembrane helix</keyword>
<dbReference type="Proteomes" id="UP000664859">
    <property type="component" value="Unassembled WGS sequence"/>
</dbReference>
<feature type="transmembrane region" description="Helical" evidence="6">
    <location>
        <begin position="23"/>
        <end position="44"/>
    </location>
</feature>
<keyword evidence="5" id="KW-0813">Transport</keyword>
<evidence type="ECO:0000256" key="2">
    <source>
        <dbReference type="ARBA" id="ARBA00022692"/>
    </source>
</evidence>
<gene>
    <name evidence="7" type="ORF">JKP88DRAFT_266207</name>
</gene>
<dbReference type="OrthoDB" id="409948at2759"/>